<feature type="transmembrane region" description="Helical" evidence="4">
    <location>
        <begin position="71"/>
        <end position="92"/>
    </location>
</feature>
<dbReference type="InterPro" id="IPR011701">
    <property type="entry name" value="MFS"/>
</dbReference>
<dbReference type="Gene3D" id="1.20.1250.20">
    <property type="entry name" value="MFS general substrate transporter like domains"/>
    <property type="match status" value="2"/>
</dbReference>
<dbReference type="GO" id="GO:0022857">
    <property type="term" value="F:transmembrane transporter activity"/>
    <property type="evidence" value="ECO:0007669"/>
    <property type="project" value="InterPro"/>
</dbReference>
<feature type="transmembrane region" description="Helical" evidence="4">
    <location>
        <begin position="31"/>
        <end position="51"/>
    </location>
</feature>
<dbReference type="EMBL" id="CDHN01000003">
    <property type="protein sequence ID" value="CEJ89880.1"/>
    <property type="molecule type" value="Genomic_DNA"/>
</dbReference>
<dbReference type="Pfam" id="PF07690">
    <property type="entry name" value="MFS_1"/>
    <property type="match status" value="1"/>
</dbReference>
<dbReference type="HOGENOM" id="CLU_028452_3_1_1"/>
<dbReference type="SUPFAM" id="SSF103473">
    <property type="entry name" value="MFS general substrate transporter"/>
    <property type="match status" value="1"/>
</dbReference>
<keyword evidence="4" id="KW-0812">Transmembrane</keyword>
<dbReference type="OrthoDB" id="546893at2759"/>
<feature type="transmembrane region" description="Helical" evidence="4">
    <location>
        <begin position="124"/>
        <end position="145"/>
    </location>
</feature>
<evidence type="ECO:0000256" key="1">
    <source>
        <dbReference type="ARBA" id="ARBA00004429"/>
    </source>
</evidence>
<feature type="transmembrane region" description="Helical" evidence="4">
    <location>
        <begin position="287"/>
        <end position="305"/>
    </location>
</feature>
<feature type="transmembrane region" description="Helical" evidence="4">
    <location>
        <begin position="166"/>
        <end position="185"/>
    </location>
</feature>
<reference evidence="5 6" key="1">
    <citation type="journal article" date="2015" name="Genome Announc.">
        <title>Draft Genome Sequence and Gene Annotation of the Entomopathogenic Fungus Verticillium hemipterigenum.</title>
        <authorList>
            <person name="Horn F."/>
            <person name="Habel A."/>
            <person name="Scharf D.H."/>
            <person name="Dworschak J."/>
            <person name="Brakhage A.A."/>
            <person name="Guthke R."/>
            <person name="Hertweck C."/>
            <person name="Linde J."/>
        </authorList>
    </citation>
    <scope>NUCLEOTIDE SEQUENCE [LARGE SCALE GENOMIC DNA]</scope>
</reference>
<comment type="subcellular location">
    <subcellularLocation>
        <location evidence="1">Cell inner membrane</location>
        <topology evidence="1">Multi-pass membrane protein</topology>
    </subcellularLocation>
</comment>
<evidence type="ECO:0000313" key="5">
    <source>
        <dbReference type="EMBL" id="CEJ89880.1"/>
    </source>
</evidence>
<feature type="transmembrane region" description="Helical" evidence="4">
    <location>
        <begin position="340"/>
        <end position="364"/>
    </location>
</feature>
<proteinExistence type="predicted"/>
<feature type="transmembrane region" description="Helical" evidence="4">
    <location>
        <begin position="317"/>
        <end position="334"/>
    </location>
</feature>
<keyword evidence="4" id="KW-1133">Transmembrane helix</keyword>
<feature type="compositionally biased region" description="Basic and acidic residues" evidence="3">
    <location>
        <begin position="445"/>
        <end position="457"/>
    </location>
</feature>
<evidence type="ECO:0000256" key="3">
    <source>
        <dbReference type="SAM" id="MobiDB-lite"/>
    </source>
</evidence>
<dbReference type="PANTHER" id="PTHR43702:SF3">
    <property type="entry name" value="PROTEIN TSGA"/>
    <property type="match status" value="1"/>
</dbReference>
<dbReference type="Proteomes" id="UP000039046">
    <property type="component" value="Unassembled WGS sequence"/>
</dbReference>
<sequence>MGVASFFQRRSLKVDNARATKAAELTLRQSILPICLVTSLFFLWGFSYGLLDTLNRHFQTILGIDPARSAGLQAAYFGAYPIASLGHAAWILRHYGYRAVFIWGLSLYGIGALLAIAAIKTKSFGGFCACIFIIGNGLGSLETAANPYITVCGPPKYAELRINLSQAFNGIGTVIAPVLGSYVFFTFSDERAIDNVQWVYLAIAIFVLLLATVFYFADIPEITDEDMEFQVQESSADIDANKPWFKRFFNLIHAFAAQFCYTGAQIAIASSFINYAHATRENTDDALAAKFFAGAQAAFAIGRFVGSGLMKYVRPRIIFLVFITCAIIFTGPAITHGGNIGVSMLFVVLFFESICFPTIVALGMRGLGRHTKRGSGLIIAGVSGGAAVPALTLAVGKDNNDFGLAMVVPLMFFVVAFSYAVCVNFVPAYKNVVDGSADTTIGLKRGGEEGNTEKKSGEAGVSTTA</sequence>
<feature type="region of interest" description="Disordered" evidence="3">
    <location>
        <begin position="443"/>
        <end position="465"/>
    </location>
</feature>
<evidence type="ECO:0000313" key="6">
    <source>
        <dbReference type="Proteomes" id="UP000039046"/>
    </source>
</evidence>
<keyword evidence="2" id="KW-1003">Cell membrane</keyword>
<dbReference type="AlphaFoldDB" id="A0A0A1TH97"/>
<feature type="transmembrane region" description="Helical" evidence="4">
    <location>
        <begin position="197"/>
        <end position="217"/>
    </location>
</feature>
<accession>A0A0A1TH97</accession>
<evidence type="ECO:0000256" key="4">
    <source>
        <dbReference type="SAM" id="Phobius"/>
    </source>
</evidence>
<feature type="transmembrane region" description="Helical" evidence="4">
    <location>
        <begin position="376"/>
        <end position="396"/>
    </location>
</feature>
<gene>
    <name evidence="5" type="ORF">VHEMI05701</name>
</gene>
<dbReference type="GO" id="GO:0005886">
    <property type="term" value="C:plasma membrane"/>
    <property type="evidence" value="ECO:0007669"/>
    <property type="project" value="UniProtKB-SubCell"/>
</dbReference>
<keyword evidence="4" id="KW-0472">Membrane</keyword>
<keyword evidence="6" id="KW-1185">Reference proteome</keyword>
<organism evidence="5 6">
    <name type="scientific">[Torrubiella] hemipterigena</name>
    <dbReference type="NCBI Taxonomy" id="1531966"/>
    <lineage>
        <taxon>Eukaryota</taxon>
        <taxon>Fungi</taxon>
        <taxon>Dikarya</taxon>
        <taxon>Ascomycota</taxon>
        <taxon>Pezizomycotina</taxon>
        <taxon>Sordariomycetes</taxon>
        <taxon>Hypocreomycetidae</taxon>
        <taxon>Hypocreales</taxon>
        <taxon>Clavicipitaceae</taxon>
        <taxon>Clavicipitaceae incertae sedis</taxon>
        <taxon>'Torrubiella' clade</taxon>
    </lineage>
</organism>
<feature type="transmembrane region" description="Helical" evidence="4">
    <location>
        <begin position="251"/>
        <end position="275"/>
    </location>
</feature>
<protein>
    <submittedName>
        <fullName evidence="5">Putative Major facilitator superfamily domain, general substrate transporter</fullName>
    </submittedName>
</protein>
<dbReference type="InterPro" id="IPR050375">
    <property type="entry name" value="MFS_TsgA-like"/>
</dbReference>
<name>A0A0A1TH97_9HYPO</name>
<feature type="transmembrane region" description="Helical" evidence="4">
    <location>
        <begin position="99"/>
        <end position="118"/>
    </location>
</feature>
<dbReference type="PANTHER" id="PTHR43702">
    <property type="entry name" value="L-FUCOSE-PROTON SYMPORTER"/>
    <property type="match status" value="1"/>
</dbReference>
<evidence type="ECO:0000256" key="2">
    <source>
        <dbReference type="ARBA" id="ARBA00022475"/>
    </source>
</evidence>
<feature type="transmembrane region" description="Helical" evidence="4">
    <location>
        <begin position="402"/>
        <end position="426"/>
    </location>
</feature>
<dbReference type="STRING" id="1531966.A0A0A1TH97"/>
<dbReference type="InterPro" id="IPR036259">
    <property type="entry name" value="MFS_trans_sf"/>
</dbReference>